<organism evidence="2 3">
    <name type="scientific">Allacma fusca</name>
    <dbReference type="NCBI Taxonomy" id="39272"/>
    <lineage>
        <taxon>Eukaryota</taxon>
        <taxon>Metazoa</taxon>
        <taxon>Ecdysozoa</taxon>
        <taxon>Arthropoda</taxon>
        <taxon>Hexapoda</taxon>
        <taxon>Collembola</taxon>
        <taxon>Symphypleona</taxon>
        <taxon>Sminthuridae</taxon>
        <taxon>Allacma</taxon>
    </lineage>
</organism>
<dbReference type="PROSITE" id="PS51257">
    <property type="entry name" value="PROKAR_LIPOPROTEIN"/>
    <property type="match status" value="1"/>
</dbReference>
<feature type="signal peptide" evidence="1">
    <location>
        <begin position="1"/>
        <end position="28"/>
    </location>
</feature>
<dbReference type="AlphaFoldDB" id="A0A8J2KJZ9"/>
<accession>A0A8J2KJZ9</accession>
<feature type="chain" id="PRO_5035321585" evidence="1">
    <location>
        <begin position="29"/>
        <end position="126"/>
    </location>
</feature>
<evidence type="ECO:0000313" key="3">
    <source>
        <dbReference type="Proteomes" id="UP000708208"/>
    </source>
</evidence>
<keyword evidence="3" id="KW-1185">Reference proteome</keyword>
<dbReference type="Proteomes" id="UP000708208">
    <property type="component" value="Unassembled WGS sequence"/>
</dbReference>
<sequence>MKFYTCLCFSTVLMSCILSHSLVNSAVGDIISKFPKQGWQTFQWLHVLNPDKDMAYSLWNAKTWRQWLFKRNPALKETFRQRREGQNEIDNPIRYSEVVIVAKPEEVLEAFSGELIEVNFELIVYL</sequence>
<dbReference type="EMBL" id="CAJVCH010138644">
    <property type="protein sequence ID" value="CAG7726686.1"/>
    <property type="molecule type" value="Genomic_DNA"/>
</dbReference>
<keyword evidence="1" id="KW-0732">Signal</keyword>
<protein>
    <submittedName>
        <fullName evidence="2">Uncharacterized protein</fullName>
    </submittedName>
</protein>
<reference evidence="2" key="1">
    <citation type="submission" date="2021-06" db="EMBL/GenBank/DDBJ databases">
        <authorList>
            <person name="Hodson N. C."/>
            <person name="Mongue J. A."/>
            <person name="Jaron S. K."/>
        </authorList>
    </citation>
    <scope>NUCLEOTIDE SEQUENCE</scope>
</reference>
<name>A0A8J2KJZ9_9HEXA</name>
<evidence type="ECO:0000313" key="2">
    <source>
        <dbReference type="EMBL" id="CAG7726686.1"/>
    </source>
</evidence>
<proteinExistence type="predicted"/>
<comment type="caution">
    <text evidence="2">The sequence shown here is derived from an EMBL/GenBank/DDBJ whole genome shotgun (WGS) entry which is preliminary data.</text>
</comment>
<gene>
    <name evidence="2" type="ORF">AFUS01_LOCUS15579</name>
</gene>
<evidence type="ECO:0000256" key="1">
    <source>
        <dbReference type="SAM" id="SignalP"/>
    </source>
</evidence>